<dbReference type="InterPro" id="IPR010989">
    <property type="entry name" value="SNARE"/>
</dbReference>
<name>A0ABY0H8S5_9PEZI</name>
<evidence type="ECO:0000256" key="2">
    <source>
        <dbReference type="SAM" id="Coils"/>
    </source>
</evidence>
<keyword evidence="4" id="KW-0812">Transmembrane</keyword>
<dbReference type="CDD" id="cd15849">
    <property type="entry name" value="SNARE_Sso1"/>
    <property type="match status" value="1"/>
</dbReference>
<evidence type="ECO:0000313" key="6">
    <source>
        <dbReference type="EMBL" id="RYO87771.1"/>
    </source>
</evidence>
<evidence type="ECO:0000256" key="3">
    <source>
        <dbReference type="SAM" id="MobiDB-lite"/>
    </source>
</evidence>
<dbReference type="Gene3D" id="1.20.58.70">
    <property type="match status" value="1"/>
</dbReference>
<feature type="region of interest" description="Disordered" evidence="3">
    <location>
        <begin position="1"/>
        <end position="44"/>
    </location>
</feature>
<keyword evidence="2" id="KW-0175">Coiled coil</keyword>
<dbReference type="SMART" id="SM00397">
    <property type="entry name" value="t_SNARE"/>
    <property type="match status" value="1"/>
</dbReference>
<dbReference type="PROSITE" id="PS50192">
    <property type="entry name" value="T_SNARE"/>
    <property type="match status" value="1"/>
</dbReference>
<accession>A0ABY0H8S5</accession>
<feature type="coiled-coil region" evidence="2">
    <location>
        <begin position="228"/>
        <end position="258"/>
    </location>
</feature>
<dbReference type="EMBL" id="QJNS01000096">
    <property type="protein sequence ID" value="RYO87771.1"/>
    <property type="molecule type" value="Genomic_DNA"/>
</dbReference>
<dbReference type="SUPFAM" id="SSF47661">
    <property type="entry name" value="t-snare proteins"/>
    <property type="match status" value="1"/>
</dbReference>
<sequence>MSYGYGGQQSPYDQRGGPGGDGYYDPVAGNGGGDPYAAAGGNGYSRDNYGSNSVEMEPLTQGAGSFSSGGPNSILNEIADINKGIETIEQNLQQLQMLQQRSLDDIDTSSSSNTRRQLDALTSQTMAEYRTLTDRVRKIKSDPESRSRFAAQVKRVDGRLKDAMHSYRQVESTFRQRTEEQVARQYRIVRPDASEEEVRAAVEDQSGGQIFQQALMQSNRRGQAQAVLNAVQDRHAQLEKIQRQLEELAQMFQDLDTLVVQQEAAVVNIETKATEVVDNVDKGNMEIGVAVETARSTRRKKWMCLGISIIIIAIIAIVVAVVVLQNQSGGGT</sequence>
<organism evidence="6 7">
    <name type="scientific">Monosporascus cannonballus</name>
    <dbReference type="NCBI Taxonomy" id="155416"/>
    <lineage>
        <taxon>Eukaryota</taxon>
        <taxon>Fungi</taxon>
        <taxon>Dikarya</taxon>
        <taxon>Ascomycota</taxon>
        <taxon>Pezizomycotina</taxon>
        <taxon>Sordariomycetes</taxon>
        <taxon>Xylariomycetidae</taxon>
        <taxon>Xylariales</taxon>
        <taxon>Xylariales incertae sedis</taxon>
        <taxon>Monosporascus</taxon>
    </lineage>
</organism>
<protein>
    <recommendedName>
        <fullName evidence="5">t-SNARE coiled-coil homology domain-containing protein</fullName>
    </recommendedName>
</protein>
<evidence type="ECO:0000313" key="7">
    <source>
        <dbReference type="Proteomes" id="UP000294003"/>
    </source>
</evidence>
<dbReference type="InterPro" id="IPR000727">
    <property type="entry name" value="T_SNARE_dom"/>
</dbReference>
<dbReference type="InterPro" id="IPR045242">
    <property type="entry name" value="Syntaxin"/>
</dbReference>
<feature type="transmembrane region" description="Helical" evidence="4">
    <location>
        <begin position="302"/>
        <end position="324"/>
    </location>
</feature>
<dbReference type="PANTHER" id="PTHR19957:SF380">
    <property type="entry name" value="SYNTAXIN FAMILY PROTEIN"/>
    <property type="match status" value="1"/>
</dbReference>
<dbReference type="Pfam" id="PF05739">
    <property type="entry name" value="SNARE"/>
    <property type="match status" value="1"/>
</dbReference>
<evidence type="ECO:0000256" key="4">
    <source>
        <dbReference type="SAM" id="Phobius"/>
    </source>
</evidence>
<dbReference type="Pfam" id="PF00804">
    <property type="entry name" value="Syntaxin"/>
    <property type="match status" value="1"/>
</dbReference>
<keyword evidence="4" id="KW-0472">Membrane</keyword>
<reference evidence="6 7" key="1">
    <citation type="submission" date="2018-06" db="EMBL/GenBank/DDBJ databases">
        <title>Complete Genomes of Monosporascus.</title>
        <authorList>
            <person name="Robinson A.J."/>
            <person name="Natvig D.O."/>
        </authorList>
    </citation>
    <scope>NUCLEOTIDE SEQUENCE [LARGE SCALE GENOMIC DNA]</scope>
    <source>
        <strain evidence="6 7">CBS 609.92</strain>
    </source>
</reference>
<keyword evidence="4" id="KW-1133">Transmembrane helix</keyword>
<proteinExistence type="inferred from homology"/>
<dbReference type="InterPro" id="IPR006011">
    <property type="entry name" value="Syntaxin_N"/>
</dbReference>
<evidence type="ECO:0000256" key="1">
    <source>
        <dbReference type="ARBA" id="ARBA00009063"/>
    </source>
</evidence>
<gene>
    <name evidence="6" type="ORF">DL762_004061</name>
</gene>
<evidence type="ECO:0000259" key="5">
    <source>
        <dbReference type="PROSITE" id="PS50192"/>
    </source>
</evidence>
<dbReference type="Proteomes" id="UP000294003">
    <property type="component" value="Unassembled WGS sequence"/>
</dbReference>
<comment type="caution">
    <text evidence="6">The sequence shown here is derived from an EMBL/GenBank/DDBJ whole genome shotgun (WGS) entry which is preliminary data.</text>
</comment>
<dbReference type="PANTHER" id="PTHR19957">
    <property type="entry name" value="SYNTAXIN"/>
    <property type="match status" value="1"/>
</dbReference>
<feature type="domain" description="T-SNARE coiled-coil homology" evidence="5">
    <location>
        <begin position="228"/>
        <end position="290"/>
    </location>
</feature>
<keyword evidence="7" id="KW-1185">Reference proteome</keyword>
<comment type="similarity">
    <text evidence="1">Belongs to the syntaxin family.</text>
</comment>